<feature type="domain" description="BRCT" evidence="17">
    <location>
        <begin position="717"/>
        <end position="794"/>
    </location>
</feature>
<feature type="binding site" evidence="14">
    <location>
        <position position="457"/>
    </location>
    <ligand>
        <name>Zn(2+)</name>
        <dbReference type="ChEBI" id="CHEBI:29105"/>
    </ligand>
</feature>
<keyword evidence="6 14" id="KW-0479">Metal-binding</keyword>
<dbReference type="PROSITE" id="PS01055">
    <property type="entry name" value="DNA_LIGASE_N1"/>
    <property type="match status" value="1"/>
</dbReference>
<gene>
    <name evidence="14 18" type="primary">ligA</name>
    <name evidence="18" type="ORF">AMLFYP55_01784</name>
</gene>
<dbReference type="Gene3D" id="3.30.470.30">
    <property type="entry name" value="DNA ligase/mRNA capping enzyme"/>
    <property type="match status" value="1"/>
</dbReference>
<dbReference type="GO" id="GO:0046872">
    <property type="term" value="F:metal ion binding"/>
    <property type="evidence" value="ECO:0007669"/>
    <property type="project" value="UniProtKB-KW"/>
</dbReference>
<dbReference type="HAMAP" id="MF_01588">
    <property type="entry name" value="DNA_ligase_A"/>
    <property type="match status" value="1"/>
</dbReference>
<dbReference type="SUPFAM" id="SSF52113">
    <property type="entry name" value="BRCT domain"/>
    <property type="match status" value="1"/>
</dbReference>
<reference evidence="18" key="1">
    <citation type="submission" date="2019-11" db="EMBL/GenBank/DDBJ databases">
        <authorList>
            <person name="Feng L."/>
        </authorList>
    </citation>
    <scope>NUCLEOTIDE SEQUENCE</scope>
    <source>
        <strain evidence="18">AMuciniphilaLFYP55</strain>
    </source>
</reference>
<dbReference type="Pfam" id="PF00533">
    <property type="entry name" value="BRCT"/>
    <property type="match status" value="1"/>
</dbReference>
<dbReference type="GO" id="GO:0005829">
    <property type="term" value="C:cytosol"/>
    <property type="evidence" value="ECO:0007669"/>
    <property type="project" value="TreeGrafter"/>
</dbReference>
<keyword evidence="9 14" id="KW-0460">Magnesium</keyword>
<dbReference type="PANTHER" id="PTHR23389">
    <property type="entry name" value="CHROMOSOME TRANSMISSION FIDELITY FACTOR 18"/>
    <property type="match status" value="1"/>
</dbReference>
<comment type="catalytic activity">
    <reaction evidence="12 14 15">
        <text>NAD(+) + (deoxyribonucleotide)n-3'-hydroxyl + 5'-phospho-(deoxyribonucleotide)m = (deoxyribonucleotide)n+m + AMP + beta-nicotinamide D-nucleotide.</text>
        <dbReference type="EC" id="6.5.1.2"/>
    </reaction>
</comment>
<comment type="cofactor">
    <cofactor evidence="14">
        <name>Mg(2+)</name>
        <dbReference type="ChEBI" id="CHEBI:18420"/>
    </cofactor>
    <cofactor evidence="14">
        <name>Mn(2+)</name>
        <dbReference type="ChEBI" id="CHEBI:29035"/>
    </cofactor>
</comment>
<dbReference type="Gene3D" id="1.10.150.20">
    <property type="entry name" value="5' to 3' exonuclease, C-terminal subdomain"/>
    <property type="match status" value="2"/>
</dbReference>
<keyword evidence="11 14" id="KW-0234">DNA repair</keyword>
<dbReference type="PROSITE" id="PS01056">
    <property type="entry name" value="DNA_LIGASE_N2"/>
    <property type="match status" value="1"/>
</dbReference>
<feature type="binding site" evidence="14">
    <location>
        <position position="460"/>
    </location>
    <ligand>
        <name>Zn(2+)</name>
        <dbReference type="ChEBI" id="CHEBI:29105"/>
    </ligand>
</feature>
<evidence type="ECO:0000256" key="16">
    <source>
        <dbReference type="SAM" id="MobiDB-lite"/>
    </source>
</evidence>
<dbReference type="InterPro" id="IPR004150">
    <property type="entry name" value="NAD_DNA_ligase_OB"/>
</dbReference>
<dbReference type="InterPro" id="IPR018239">
    <property type="entry name" value="DNA_ligase_AS"/>
</dbReference>
<evidence type="ECO:0000256" key="4">
    <source>
        <dbReference type="ARBA" id="ARBA00022598"/>
    </source>
</evidence>
<dbReference type="PANTHER" id="PTHR23389:SF9">
    <property type="entry name" value="DNA LIGASE"/>
    <property type="match status" value="1"/>
</dbReference>
<dbReference type="NCBIfam" id="NF005932">
    <property type="entry name" value="PRK07956.1"/>
    <property type="match status" value="1"/>
</dbReference>
<dbReference type="PIRSF" id="PIRSF001604">
    <property type="entry name" value="LigA"/>
    <property type="match status" value="1"/>
</dbReference>
<dbReference type="Pfam" id="PF01653">
    <property type="entry name" value="DNA_ligase_aden"/>
    <property type="match status" value="1"/>
</dbReference>
<dbReference type="GO" id="GO:0006260">
    <property type="term" value="P:DNA replication"/>
    <property type="evidence" value="ECO:0007669"/>
    <property type="project" value="UniProtKB-KW"/>
</dbReference>
<feature type="binding site" evidence="14">
    <location>
        <begin position="73"/>
        <end position="77"/>
    </location>
    <ligand>
        <name>NAD(+)</name>
        <dbReference type="ChEBI" id="CHEBI:57540"/>
    </ligand>
</feature>
<dbReference type="InterPro" id="IPR001357">
    <property type="entry name" value="BRCT_dom"/>
</dbReference>
<dbReference type="InterPro" id="IPR036420">
    <property type="entry name" value="BRCT_dom_sf"/>
</dbReference>
<feature type="region of interest" description="Disordered" evidence="16">
    <location>
        <begin position="1"/>
        <end position="47"/>
    </location>
</feature>
<evidence type="ECO:0000256" key="7">
    <source>
        <dbReference type="ARBA" id="ARBA00022763"/>
    </source>
</evidence>
<keyword evidence="5 14" id="KW-0235">DNA replication</keyword>
<evidence type="ECO:0000256" key="2">
    <source>
        <dbReference type="ARBA" id="ARBA00012722"/>
    </source>
</evidence>
<dbReference type="InterPro" id="IPR004149">
    <property type="entry name" value="Znf_DNAligase_C4"/>
</dbReference>
<dbReference type="EC" id="6.5.1.2" evidence="2 14"/>
<evidence type="ECO:0000256" key="6">
    <source>
        <dbReference type="ARBA" id="ARBA00022723"/>
    </source>
</evidence>
<feature type="binding site" evidence="14">
    <location>
        <position position="335"/>
    </location>
    <ligand>
        <name>NAD(+)</name>
        <dbReference type="ChEBI" id="CHEBI:57540"/>
    </ligand>
</feature>
<dbReference type="GO" id="GO:0006281">
    <property type="term" value="P:DNA repair"/>
    <property type="evidence" value="ECO:0007669"/>
    <property type="project" value="UniProtKB-KW"/>
</dbReference>
<keyword evidence="7 14" id="KW-0227">DNA damage</keyword>
<dbReference type="PROSITE" id="PS50172">
    <property type="entry name" value="BRCT"/>
    <property type="match status" value="1"/>
</dbReference>
<dbReference type="InterPro" id="IPR010994">
    <property type="entry name" value="RuvA_2-like"/>
</dbReference>
<evidence type="ECO:0000256" key="11">
    <source>
        <dbReference type="ARBA" id="ARBA00023204"/>
    </source>
</evidence>
<dbReference type="FunFam" id="2.40.50.140:FF:000012">
    <property type="entry name" value="DNA ligase"/>
    <property type="match status" value="1"/>
</dbReference>
<feature type="binding site" evidence="14">
    <location>
        <position position="219"/>
    </location>
    <ligand>
        <name>NAD(+)</name>
        <dbReference type="ChEBI" id="CHEBI:57540"/>
    </ligand>
</feature>
<dbReference type="RefSeq" id="WP_102721417.1">
    <property type="nucleotide sequence ID" value="NZ_CACRSS010000002.1"/>
</dbReference>
<dbReference type="SUPFAM" id="SSF56091">
    <property type="entry name" value="DNA ligase/mRNA capping enzyme, catalytic domain"/>
    <property type="match status" value="1"/>
</dbReference>
<proteinExistence type="inferred from homology"/>
<evidence type="ECO:0000256" key="12">
    <source>
        <dbReference type="ARBA" id="ARBA00034005"/>
    </source>
</evidence>
<keyword evidence="14" id="KW-0464">Manganese</keyword>
<dbReference type="InterPro" id="IPR001679">
    <property type="entry name" value="DNA_ligase"/>
</dbReference>
<feature type="binding site" evidence="14">
    <location>
        <position position="480"/>
    </location>
    <ligand>
        <name>Zn(2+)</name>
        <dbReference type="ChEBI" id="CHEBI:29105"/>
    </ligand>
</feature>
<dbReference type="InterPro" id="IPR033136">
    <property type="entry name" value="DNA_ligase_CS"/>
</dbReference>
<comment type="similarity">
    <text evidence="13 14">Belongs to the NAD-dependent DNA ligase family. LigA subfamily.</text>
</comment>
<dbReference type="NCBIfam" id="TIGR00575">
    <property type="entry name" value="dnlj"/>
    <property type="match status" value="1"/>
</dbReference>
<keyword evidence="4 14" id="KW-0436">Ligase</keyword>
<evidence type="ECO:0000256" key="5">
    <source>
        <dbReference type="ARBA" id="ARBA00022705"/>
    </source>
</evidence>
<dbReference type="EMBL" id="CACRSS010000002">
    <property type="protein sequence ID" value="VYS83774.1"/>
    <property type="molecule type" value="Genomic_DNA"/>
</dbReference>
<dbReference type="Gene3D" id="3.40.50.10190">
    <property type="entry name" value="BRCT domain"/>
    <property type="match status" value="1"/>
</dbReference>
<feature type="binding site" evidence="14">
    <location>
        <begin position="122"/>
        <end position="123"/>
    </location>
    <ligand>
        <name>NAD(+)</name>
        <dbReference type="ChEBI" id="CHEBI:57540"/>
    </ligand>
</feature>
<dbReference type="InterPro" id="IPR013839">
    <property type="entry name" value="DNAligase_adenylation"/>
</dbReference>
<evidence type="ECO:0000256" key="9">
    <source>
        <dbReference type="ARBA" id="ARBA00022842"/>
    </source>
</evidence>
<dbReference type="Gene3D" id="2.40.50.140">
    <property type="entry name" value="Nucleic acid-binding proteins"/>
    <property type="match status" value="1"/>
</dbReference>
<name>A0A6N2RSX5_9BACT</name>
<protein>
    <recommendedName>
        <fullName evidence="3 14">DNA ligase</fullName>
        <ecNumber evidence="2 14">6.5.1.2</ecNumber>
    </recommendedName>
    <alternativeName>
        <fullName evidence="14">Polydeoxyribonucleotide synthase [NAD(+)]</fullName>
    </alternativeName>
</protein>
<dbReference type="Gene3D" id="6.20.10.30">
    <property type="match status" value="1"/>
</dbReference>
<comment type="function">
    <text evidence="1 14">DNA ligase that catalyzes the formation of phosphodiester linkages between 5'-phosphoryl and 3'-hydroxyl groups in double-stranded DNA using NAD as a coenzyme and as the energy source for the reaction. It is essential for DNA replication and repair of damaged DNA.</text>
</comment>
<keyword evidence="8 14" id="KW-0862">Zinc</keyword>
<dbReference type="SUPFAM" id="SSF50249">
    <property type="entry name" value="Nucleic acid-binding proteins"/>
    <property type="match status" value="1"/>
</dbReference>
<dbReference type="CDD" id="cd17748">
    <property type="entry name" value="BRCT_DNA_ligase_like"/>
    <property type="match status" value="1"/>
</dbReference>
<accession>A0A6N2RSX5</accession>
<evidence type="ECO:0000259" key="17">
    <source>
        <dbReference type="PROSITE" id="PS50172"/>
    </source>
</evidence>
<dbReference type="Pfam" id="PF03119">
    <property type="entry name" value="DNA_ligase_ZBD"/>
    <property type="match status" value="1"/>
</dbReference>
<dbReference type="SMART" id="SM00532">
    <property type="entry name" value="LIGANc"/>
    <property type="match status" value="1"/>
</dbReference>
<feature type="binding site" evidence="14">
    <location>
        <position position="359"/>
    </location>
    <ligand>
        <name>NAD(+)</name>
        <dbReference type="ChEBI" id="CHEBI:57540"/>
    </ligand>
</feature>
<feature type="binding site" evidence="14">
    <location>
        <position position="160"/>
    </location>
    <ligand>
        <name>NAD(+)</name>
        <dbReference type="ChEBI" id="CHEBI:57540"/>
    </ligand>
</feature>
<evidence type="ECO:0000256" key="13">
    <source>
        <dbReference type="ARBA" id="ARBA00060881"/>
    </source>
</evidence>
<keyword evidence="10 14" id="KW-0520">NAD</keyword>
<dbReference type="AlphaFoldDB" id="A0A6N2RSX5"/>
<evidence type="ECO:0000256" key="3">
    <source>
        <dbReference type="ARBA" id="ARBA00013308"/>
    </source>
</evidence>
<evidence type="ECO:0000256" key="15">
    <source>
        <dbReference type="RuleBase" id="RU000618"/>
    </source>
</evidence>
<evidence type="ECO:0000256" key="10">
    <source>
        <dbReference type="ARBA" id="ARBA00023027"/>
    </source>
</evidence>
<feature type="binding site" evidence="14">
    <location>
        <position position="475"/>
    </location>
    <ligand>
        <name>Zn(2+)</name>
        <dbReference type="ChEBI" id="CHEBI:29105"/>
    </ligand>
</feature>
<evidence type="ECO:0000256" key="1">
    <source>
        <dbReference type="ARBA" id="ARBA00004067"/>
    </source>
</evidence>
<sequence length="794" mass="86176">MEEDLFSLAAGKQPSQQAKDEAGSQAGEPQESAAPVQPGKTEEDVRNRVDYLRSELRRHNRLYYEQAEPEISDAEYDALFLELEKLEKAHPELAEPDSPTRRVGGAPLQGFNQIRHAVPMLSIDDIFEQRDAPVPDEELVEFYNKLVKALKTETVPVSVEPKIDGVALSIMYRGGQLAYAATRGDGDVGDDVTANVRTIRSVPLTLPPGAPPVLEVRGEVFMPNEAFAKLNEERDAEGLPAFANPRNATAGTLKQLDPRQVAARPLAFLAHGLGAYEGPELTNVKDFWDMLRHCGIPCNDPVYYTDSLESTRQAVRDIDRLRHTLPYGTDGAVIKISSMATREALGATARAPRWAAAYKFPPEQKETALLNIIVQVGRTGVLTPVAELKPVLLSGSTVARATLHNQDEIDRKDVRIGDTVLVEKAGEIIPAVLKVNLSKRPADARPYSILEATGGLCPACGNPIMKEEGKVAWRCTNFTCPAQAVSGITHFCSRSALDVESIGSSVAEALRSSGLAASALDLFSLKLEQLANLNLGTPEEPRRYGEKNAQKALDALQNARELPLERWLIAFGIPLVGEVVAKALADTHPDLEHVADSPYLRDIVRLDELMEQAAKTNPNTRENRKAVKEGALSAEAVQERHQELTDEIDRLTSPYLETGYLRKNTAKFSYGSEIGVAAAKSLQSFFTSAAGNHTMDVLRGLGINPQSQSYRANLLEIPAGALSGKTFVITGTLSQPRDYFEQLIAAHGGKATGAISKSTSYLLAGSGGGSKRDKALKLGVPVISEEDFNKLVGE</sequence>
<evidence type="ECO:0000256" key="14">
    <source>
        <dbReference type="HAMAP-Rule" id="MF_01588"/>
    </source>
</evidence>
<dbReference type="Gene3D" id="1.10.287.610">
    <property type="entry name" value="Helix hairpin bin"/>
    <property type="match status" value="1"/>
</dbReference>
<feature type="active site" description="N6-AMP-lysine intermediate" evidence="14">
    <location>
        <position position="162"/>
    </location>
</feature>
<evidence type="ECO:0000313" key="18">
    <source>
        <dbReference type="EMBL" id="VYS83774.1"/>
    </source>
</evidence>
<dbReference type="SUPFAM" id="SSF47781">
    <property type="entry name" value="RuvA domain 2-like"/>
    <property type="match status" value="1"/>
</dbReference>
<dbReference type="Pfam" id="PF03120">
    <property type="entry name" value="OB_DNA_ligase"/>
    <property type="match status" value="1"/>
</dbReference>
<dbReference type="CDD" id="cd00114">
    <property type="entry name" value="LIGANc"/>
    <property type="match status" value="1"/>
</dbReference>
<organism evidence="18">
    <name type="scientific">Akkermansia muciniphila</name>
    <dbReference type="NCBI Taxonomy" id="239935"/>
    <lineage>
        <taxon>Bacteria</taxon>
        <taxon>Pseudomonadati</taxon>
        <taxon>Verrucomicrobiota</taxon>
        <taxon>Verrucomicrobiia</taxon>
        <taxon>Verrucomicrobiales</taxon>
        <taxon>Akkermansiaceae</taxon>
        <taxon>Akkermansia</taxon>
    </lineage>
</organism>
<dbReference type="InterPro" id="IPR013840">
    <property type="entry name" value="DNAligase_N"/>
</dbReference>
<dbReference type="GO" id="GO:0003911">
    <property type="term" value="F:DNA ligase (NAD+) activity"/>
    <property type="evidence" value="ECO:0007669"/>
    <property type="project" value="UniProtKB-UniRule"/>
</dbReference>
<dbReference type="OrthoDB" id="9759736at2"/>
<dbReference type="SMART" id="SM00292">
    <property type="entry name" value="BRCT"/>
    <property type="match status" value="1"/>
</dbReference>
<dbReference type="InterPro" id="IPR012340">
    <property type="entry name" value="NA-bd_OB-fold"/>
</dbReference>
<feature type="binding site" evidence="14">
    <location>
        <position position="183"/>
    </location>
    <ligand>
        <name>NAD(+)</name>
        <dbReference type="ChEBI" id="CHEBI:57540"/>
    </ligand>
</feature>
<evidence type="ECO:0000256" key="8">
    <source>
        <dbReference type="ARBA" id="ARBA00022833"/>
    </source>
</evidence>